<dbReference type="PATRIC" id="fig|1156913.3.peg.211"/>
<accession>R4SRH6</accession>
<evidence type="ECO:0000313" key="3">
    <source>
        <dbReference type="Proteomes" id="UP000013968"/>
    </source>
</evidence>
<proteinExistence type="predicted"/>
<keyword evidence="3" id="KW-1185">Reference proteome</keyword>
<sequence>MICWTSTSGRNGQAAVIVAGEAGGGGVVGVVLAGLLTEVDRGAGGDGGGVAGTDSPLQEMTKKSMPTKRRPQVLFILET</sequence>
<evidence type="ECO:0000313" key="2">
    <source>
        <dbReference type="EMBL" id="AGM02796.1"/>
    </source>
</evidence>
<reference evidence="2 3" key="1">
    <citation type="journal article" date="2013" name="BMC Genomics">
        <title>ContigScape: a Cytoscape plugin facilitating microbial genome gap closing.</title>
        <authorList>
            <person name="Tang B."/>
            <person name="Wang Q."/>
            <person name="Yang M."/>
            <person name="Xie F."/>
            <person name="Zhu Y."/>
            <person name="Zhuo Y."/>
            <person name="Wang S."/>
            <person name="Gao H."/>
            <person name="Ding X."/>
            <person name="Zhang L."/>
            <person name="Zhao G."/>
            <person name="Zheng H."/>
        </authorList>
    </citation>
    <scope>NUCLEOTIDE SEQUENCE [LARGE SCALE GENOMIC DNA]</scope>
    <source>
        <strain evidence="2 3">HCCB10007</strain>
    </source>
</reference>
<evidence type="ECO:0000256" key="1">
    <source>
        <dbReference type="SAM" id="MobiDB-lite"/>
    </source>
</evidence>
<dbReference type="HOGENOM" id="CLU_2598320_0_0_11"/>
<organism evidence="2 3">
    <name type="scientific">Amycolatopsis keratiniphila</name>
    <dbReference type="NCBI Taxonomy" id="129921"/>
    <lineage>
        <taxon>Bacteria</taxon>
        <taxon>Bacillati</taxon>
        <taxon>Actinomycetota</taxon>
        <taxon>Actinomycetes</taxon>
        <taxon>Pseudonocardiales</taxon>
        <taxon>Pseudonocardiaceae</taxon>
        <taxon>Amycolatopsis</taxon>
        <taxon>Amycolatopsis japonica group</taxon>
    </lineage>
</organism>
<dbReference type="AlphaFoldDB" id="R4SRH6"/>
<dbReference type="Proteomes" id="UP000013968">
    <property type="component" value="Chromosome"/>
</dbReference>
<protein>
    <submittedName>
        <fullName evidence="2">Uncharacterized protein</fullName>
    </submittedName>
</protein>
<gene>
    <name evidence="2" type="ORF">AORI_0207</name>
</gene>
<dbReference type="EMBL" id="CP003410">
    <property type="protein sequence ID" value="AGM02796.1"/>
    <property type="molecule type" value="Genomic_DNA"/>
</dbReference>
<feature type="region of interest" description="Disordered" evidence="1">
    <location>
        <begin position="43"/>
        <end position="70"/>
    </location>
</feature>
<name>R4SRH6_9PSEU</name>
<dbReference type="KEGG" id="aoi:AORI_0207"/>